<feature type="transmembrane region" description="Helical" evidence="1">
    <location>
        <begin position="108"/>
        <end position="128"/>
    </location>
</feature>
<evidence type="ECO:0000313" key="5">
    <source>
        <dbReference type="EMBL" id="KWZ54377.1"/>
    </source>
</evidence>
<evidence type="ECO:0000313" key="9">
    <source>
        <dbReference type="Proteomes" id="UP000070119"/>
    </source>
</evidence>
<proteinExistence type="predicted"/>
<dbReference type="AlphaFoldDB" id="A0A107VGY7"/>
<dbReference type="EMBL" id="LPHD01000126">
    <property type="protein sequence ID" value="KWA79142.1"/>
    <property type="molecule type" value="Genomic_DNA"/>
</dbReference>
<feature type="transmembrane region" description="Helical" evidence="1">
    <location>
        <begin position="73"/>
        <end position="96"/>
    </location>
</feature>
<dbReference type="EMBL" id="LPDO01000067">
    <property type="protein sequence ID" value="KVT54425.1"/>
    <property type="molecule type" value="Genomic_DNA"/>
</dbReference>
<feature type="transmembrane region" description="Helical" evidence="1">
    <location>
        <begin position="20"/>
        <end position="42"/>
    </location>
</feature>
<dbReference type="Proteomes" id="UP000061665">
    <property type="component" value="Unassembled WGS sequence"/>
</dbReference>
<dbReference type="Proteomes" id="UP000060630">
    <property type="component" value="Unassembled WGS sequence"/>
</dbReference>
<feature type="transmembrane region" description="Helical" evidence="1">
    <location>
        <begin position="140"/>
        <end position="158"/>
    </location>
</feature>
<evidence type="ECO:0000313" key="2">
    <source>
        <dbReference type="EMBL" id="KVM37413.1"/>
    </source>
</evidence>
<protein>
    <recommendedName>
        <fullName evidence="10">Sodium:proline symporter</fullName>
    </recommendedName>
</protein>
<evidence type="ECO:0008006" key="10">
    <source>
        <dbReference type="Google" id="ProtNLM"/>
    </source>
</evidence>
<gene>
    <name evidence="2" type="ORF">WJ53_29015</name>
    <name evidence="3" type="ORF">WK53_06140</name>
    <name evidence="5" type="ORF">WK57_33150</name>
    <name evidence="4" type="ORF">WL29_31640</name>
</gene>
<reference evidence="5 9" key="2">
    <citation type="submission" date="2015-11" db="EMBL/GenBank/DDBJ databases">
        <authorList>
            <person name="Sahl J."/>
            <person name="Wagner D."/>
            <person name="Keim P."/>
        </authorList>
    </citation>
    <scope>NUCLEOTIDE SEQUENCE [LARGE SCALE GENOMIC DNA]</scope>
    <source>
        <strain evidence="5 9">MSMB1157</strain>
    </source>
</reference>
<dbReference type="EMBL" id="LOZE01000025">
    <property type="protein sequence ID" value="KVM37413.1"/>
    <property type="molecule type" value="Genomic_DNA"/>
</dbReference>
<dbReference type="EMBL" id="LNJU01000005">
    <property type="protein sequence ID" value="KWZ54377.1"/>
    <property type="molecule type" value="Genomic_DNA"/>
</dbReference>
<sequence length="174" mass="18917">MELHMHSHHFARRMPDWRAAVIGGCVAGVVFLAIEMLAMQVAGRSLWDAPRMIAAIVTGRNTLAHPAMFEPDVMLVALVVDFALSILFAVILAAIIAPFSLDSSVGMASLVGAVFGAALYVINFYGMTRWFPWFADARNWASLFSHVVFGLVASDTYLRLEGKKTGTDATDRAA</sequence>
<name>A0A107VGY7_9BURK</name>
<dbReference type="RefSeq" id="WP_059489387.1">
    <property type="nucleotide sequence ID" value="NZ_CM003772.1"/>
</dbReference>
<dbReference type="Proteomes" id="UP000056732">
    <property type="component" value="Unassembled WGS sequence"/>
</dbReference>
<keyword evidence="1" id="KW-0812">Transmembrane</keyword>
<evidence type="ECO:0000313" key="6">
    <source>
        <dbReference type="Proteomes" id="UP000056732"/>
    </source>
</evidence>
<dbReference type="Proteomes" id="UP000070119">
    <property type="component" value="Chromosome 2"/>
</dbReference>
<evidence type="ECO:0000313" key="7">
    <source>
        <dbReference type="Proteomes" id="UP000060630"/>
    </source>
</evidence>
<evidence type="ECO:0000313" key="4">
    <source>
        <dbReference type="EMBL" id="KWA79142.1"/>
    </source>
</evidence>
<comment type="caution">
    <text evidence="4">The sequence shown here is derived from an EMBL/GenBank/DDBJ whole genome shotgun (WGS) entry which is preliminary data.</text>
</comment>
<accession>A0A107VGY7</accession>
<evidence type="ECO:0000313" key="8">
    <source>
        <dbReference type="Proteomes" id="UP000061665"/>
    </source>
</evidence>
<evidence type="ECO:0000313" key="3">
    <source>
        <dbReference type="EMBL" id="KVT54425.1"/>
    </source>
</evidence>
<reference evidence="6 7" key="1">
    <citation type="submission" date="2015-11" db="EMBL/GenBank/DDBJ databases">
        <title>Expanding the genomic diversity of Burkholderia species for the development of highly accurate diagnostics.</title>
        <authorList>
            <person name="Sahl J."/>
            <person name="Keim P."/>
            <person name="Wagner D."/>
        </authorList>
    </citation>
    <scope>NUCLEOTIDE SEQUENCE [LARGE SCALE GENOMIC DNA]</scope>
    <source>
        <strain evidence="3 6">MSMB1137WGS</strain>
        <strain evidence="2 8">MSMB2058</strain>
        <strain evidence="4 7">MSMB2087WGS</strain>
    </source>
</reference>
<keyword evidence="1" id="KW-1133">Transmembrane helix</keyword>
<evidence type="ECO:0000256" key="1">
    <source>
        <dbReference type="SAM" id="Phobius"/>
    </source>
</evidence>
<keyword evidence="1" id="KW-0472">Membrane</keyword>
<organism evidence="4 7">
    <name type="scientific">Burkholderia ubonensis</name>
    <dbReference type="NCBI Taxonomy" id="101571"/>
    <lineage>
        <taxon>Bacteria</taxon>
        <taxon>Pseudomonadati</taxon>
        <taxon>Pseudomonadota</taxon>
        <taxon>Betaproteobacteria</taxon>
        <taxon>Burkholderiales</taxon>
        <taxon>Burkholderiaceae</taxon>
        <taxon>Burkholderia</taxon>
        <taxon>Burkholderia cepacia complex</taxon>
    </lineage>
</organism>